<dbReference type="GO" id="GO:0005507">
    <property type="term" value="F:copper ion binding"/>
    <property type="evidence" value="ECO:0007669"/>
    <property type="project" value="InterPro"/>
</dbReference>
<keyword evidence="9" id="KW-1015">Disulfide bond</keyword>
<evidence type="ECO:0000256" key="5">
    <source>
        <dbReference type="ARBA" id="ARBA00022723"/>
    </source>
</evidence>
<dbReference type="FunFam" id="2.60.40.420:FF:000046">
    <property type="entry name" value="Multicopper oxidase"/>
    <property type="match status" value="1"/>
</dbReference>
<reference evidence="16" key="1">
    <citation type="journal article" date="2023" name="Mol. Phylogenet. Evol.">
        <title>Genome-scale phylogeny and comparative genomics of the fungal order Sordariales.</title>
        <authorList>
            <person name="Hensen N."/>
            <person name="Bonometti L."/>
            <person name="Westerberg I."/>
            <person name="Brannstrom I.O."/>
            <person name="Guillou S."/>
            <person name="Cros-Aarteil S."/>
            <person name="Calhoun S."/>
            <person name="Haridas S."/>
            <person name="Kuo A."/>
            <person name="Mondo S."/>
            <person name="Pangilinan J."/>
            <person name="Riley R."/>
            <person name="LaButti K."/>
            <person name="Andreopoulos B."/>
            <person name="Lipzen A."/>
            <person name="Chen C."/>
            <person name="Yan M."/>
            <person name="Daum C."/>
            <person name="Ng V."/>
            <person name="Clum A."/>
            <person name="Steindorff A."/>
            <person name="Ohm R.A."/>
            <person name="Martin F."/>
            <person name="Silar P."/>
            <person name="Natvig D.O."/>
            <person name="Lalanne C."/>
            <person name="Gautier V."/>
            <person name="Ament-Velasquez S.L."/>
            <person name="Kruys A."/>
            <person name="Hutchinson M.I."/>
            <person name="Powell A.J."/>
            <person name="Barry K."/>
            <person name="Miller A.N."/>
            <person name="Grigoriev I.V."/>
            <person name="Debuchy R."/>
            <person name="Gladieux P."/>
            <person name="Hiltunen Thoren M."/>
            <person name="Johannesson H."/>
        </authorList>
    </citation>
    <scope>NUCLEOTIDE SEQUENCE</scope>
    <source>
        <strain evidence="16">SMH4131-1</strain>
    </source>
</reference>
<gene>
    <name evidence="16" type="ORF">B0T19DRAFT_469143</name>
</gene>
<keyword evidence="5" id="KW-0479">Metal-binding</keyword>
<dbReference type="InterPro" id="IPR008972">
    <property type="entry name" value="Cupredoxin"/>
</dbReference>
<dbReference type="AlphaFoldDB" id="A0AAE0I3G6"/>
<dbReference type="GO" id="GO:0046274">
    <property type="term" value="P:lignin catabolic process"/>
    <property type="evidence" value="ECO:0007669"/>
    <property type="project" value="UniProtKB-KW"/>
</dbReference>
<evidence type="ECO:0000256" key="9">
    <source>
        <dbReference type="ARBA" id="ARBA00023157"/>
    </source>
</evidence>
<feature type="chain" id="PRO_5041985103" description="laccase" evidence="12">
    <location>
        <begin position="23"/>
        <end position="622"/>
    </location>
</feature>
<evidence type="ECO:0000256" key="6">
    <source>
        <dbReference type="ARBA" id="ARBA00022729"/>
    </source>
</evidence>
<evidence type="ECO:0000256" key="10">
    <source>
        <dbReference type="ARBA" id="ARBA00023180"/>
    </source>
</evidence>
<dbReference type="CDD" id="cd13901">
    <property type="entry name" value="CuRO_3_MaLCC_like"/>
    <property type="match status" value="1"/>
</dbReference>
<dbReference type="FunFam" id="2.60.40.420:FF:000021">
    <property type="entry name" value="Extracellular dihydrogeodin oxidase/laccase"/>
    <property type="match status" value="1"/>
</dbReference>
<reference evidence="16" key="2">
    <citation type="submission" date="2023-06" db="EMBL/GenBank/DDBJ databases">
        <authorList>
            <consortium name="Lawrence Berkeley National Laboratory"/>
            <person name="Haridas S."/>
            <person name="Hensen N."/>
            <person name="Bonometti L."/>
            <person name="Westerberg I."/>
            <person name="Brannstrom I.O."/>
            <person name="Guillou S."/>
            <person name="Cros-Aarteil S."/>
            <person name="Calhoun S."/>
            <person name="Kuo A."/>
            <person name="Mondo S."/>
            <person name="Pangilinan J."/>
            <person name="Riley R."/>
            <person name="Labutti K."/>
            <person name="Andreopoulos B."/>
            <person name="Lipzen A."/>
            <person name="Chen C."/>
            <person name="Yanf M."/>
            <person name="Daum C."/>
            <person name="Ng V."/>
            <person name="Clum A."/>
            <person name="Steindorff A."/>
            <person name="Ohm R."/>
            <person name="Martin F."/>
            <person name="Silar P."/>
            <person name="Natvig D."/>
            <person name="Lalanne C."/>
            <person name="Gautier V."/>
            <person name="Ament-Velasquez S.L."/>
            <person name="Kruys A."/>
            <person name="Hutchinson M.I."/>
            <person name="Powell A.J."/>
            <person name="Barry K."/>
            <person name="Miller A.N."/>
            <person name="Grigoriev I.V."/>
            <person name="Debuchy R."/>
            <person name="Gladieux P."/>
            <person name="Thoren M.H."/>
            <person name="Johannesson H."/>
        </authorList>
    </citation>
    <scope>NUCLEOTIDE SEQUENCE</scope>
    <source>
        <strain evidence="16">SMH4131-1</strain>
    </source>
</reference>
<name>A0AAE0I3G6_9PEZI</name>
<dbReference type="InterPro" id="IPR001117">
    <property type="entry name" value="Cu-oxidase_2nd"/>
</dbReference>
<evidence type="ECO:0000256" key="11">
    <source>
        <dbReference type="ARBA" id="ARBA00023185"/>
    </source>
</evidence>
<comment type="caution">
    <text evidence="16">The sequence shown here is derived from an EMBL/GenBank/DDBJ whole genome shotgun (WGS) entry which is preliminary data.</text>
</comment>
<dbReference type="PANTHER" id="PTHR11709:SF87">
    <property type="entry name" value="LACCASE"/>
    <property type="match status" value="1"/>
</dbReference>
<comment type="similarity">
    <text evidence="3">Belongs to the multicopper oxidase family.</text>
</comment>
<organism evidence="16 17">
    <name type="scientific">Cercophora scortea</name>
    <dbReference type="NCBI Taxonomy" id="314031"/>
    <lineage>
        <taxon>Eukaryota</taxon>
        <taxon>Fungi</taxon>
        <taxon>Dikarya</taxon>
        <taxon>Ascomycota</taxon>
        <taxon>Pezizomycotina</taxon>
        <taxon>Sordariomycetes</taxon>
        <taxon>Sordariomycetidae</taxon>
        <taxon>Sordariales</taxon>
        <taxon>Lasiosphaeriaceae</taxon>
        <taxon>Cercophora</taxon>
    </lineage>
</organism>
<dbReference type="EC" id="1.10.3.2" evidence="4"/>
<evidence type="ECO:0000259" key="14">
    <source>
        <dbReference type="Pfam" id="PF07731"/>
    </source>
</evidence>
<comment type="cofactor">
    <cofactor evidence="2">
        <name>Cu cation</name>
        <dbReference type="ChEBI" id="CHEBI:23378"/>
    </cofactor>
</comment>
<dbReference type="CDD" id="cd13854">
    <property type="entry name" value="CuRO_1_MaLCC_like"/>
    <property type="match status" value="1"/>
</dbReference>
<dbReference type="InterPro" id="IPR002355">
    <property type="entry name" value="Cu_oxidase_Cu_BS"/>
</dbReference>
<dbReference type="Pfam" id="PF07731">
    <property type="entry name" value="Cu-oxidase_2"/>
    <property type="match status" value="1"/>
</dbReference>
<evidence type="ECO:0000256" key="12">
    <source>
        <dbReference type="SAM" id="SignalP"/>
    </source>
</evidence>
<evidence type="ECO:0000313" key="16">
    <source>
        <dbReference type="EMBL" id="KAK3317472.1"/>
    </source>
</evidence>
<evidence type="ECO:0000256" key="3">
    <source>
        <dbReference type="ARBA" id="ARBA00010609"/>
    </source>
</evidence>
<evidence type="ECO:0000259" key="13">
    <source>
        <dbReference type="Pfam" id="PF00394"/>
    </source>
</evidence>
<dbReference type="GO" id="GO:0052716">
    <property type="term" value="F:hydroquinone:oxygen oxidoreductase activity"/>
    <property type="evidence" value="ECO:0007669"/>
    <property type="project" value="UniProtKB-EC"/>
</dbReference>
<evidence type="ECO:0000259" key="15">
    <source>
        <dbReference type="Pfam" id="PF07732"/>
    </source>
</evidence>
<dbReference type="Pfam" id="PF07732">
    <property type="entry name" value="Cu-oxidase_3"/>
    <property type="match status" value="1"/>
</dbReference>
<keyword evidence="8" id="KW-0186">Copper</keyword>
<dbReference type="InterPro" id="IPR033138">
    <property type="entry name" value="Cu_oxidase_CS"/>
</dbReference>
<keyword evidence="10" id="KW-0325">Glycoprotein</keyword>
<feature type="domain" description="Plastocyanin-like" evidence="13">
    <location>
        <begin position="224"/>
        <end position="369"/>
    </location>
</feature>
<dbReference type="Gene3D" id="2.60.40.420">
    <property type="entry name" value="Cupredoxins - blue copper proteins"/>
    <property type="match status" value="3"/>
</dbReference>
<keyword evidence="17" id="KW-1185">Reference proteome</keyword>
<evidence type="ECO:0000256" key="2">
    <source>
        <dbReference type="ARBA" id="ARBA00001935"/>
    </source>
</evidence>
<dbReference type="InterPro" id="IPR011706">
    <property type="entry name" value="Cu-oxidase_C"/>
</dbReference>
<feature type="domain" description="Plastocyanin-like" evidence="14">
    <location>
        <begin position="445"/>
        <end position="576"/>
    </location>
</feature>
<keyword evidence="6 12" id="KW-0732">Signal</keyword>
<evidence type="ECO:0000256" key="1">
    <source>
        <dbReference type="ARBA" id="ARBA00000349"/>
    </source>
</evidence>
<proteinExistence type="inferred from homology"/>
<evidence type="ECO:0000256" key="7">
    <source>
        <dbReference type="ARBA" id="ARBA00023002"/>
    </source>
</evidence>
<evidence type="ECO:0000256" key="8">
    <source>
        <dbReference type="ARBA" id="ARBA00023008"/>
    </source>
</evidence>
<dbReference type="CDD" id="cd13880">
    <property type="entry name" value="CuRO_2_MaLCC_like"/>
    <property type="match status" value="1"/>
</dbReference>
<dbReference type="InterPro" id="IPR011707">
    <property type="entry name" value="Cu-oxidase-like_N"/>
</dbReference>
<dbReference type="FunFam" id="2.60.40.420:FF:000045">
    <property type="entry name" value="Laccase 2"/>
    <property type="match status" value="1"/>
</dbReference>
<accession>A0AAE0I3G6</accession>
<dbReference type="PROSITE" id="PS00079">
    <property type="entry name" value="MULTICOPPER_OXIDASE1"/>
    <property type="match status" value="1"/>
</dbReference>
<dbReference type="PROSITE" id="PS00080">
    <property type="entry name" value="MULTICOPPER_OXIDASE2"/>
    <property type="match status" value="1"/>
</dbReference>
<sequence length="622" mass="67201">MRSFIGAVALMAGVLAPRLVLGAPPVTPMQRDVLRAVEERDVSASSSGVDLYPRASTCNTPSNRACWSPGFDINTDYETSIPTTGVTRNYVLTLSEVDNWTGPDGVVKSKVMLINGKILGPTLVADWGDFFQITVINNLRTNGTSIHWHGIRQLGSNLHDGANGVTECPIPPKGGSKIYKFRAQQYGSSWYHSHFSAQYGNGVVGAIQINGPASLPYDIDLGPMPLSDYYYRTADEVVIFTENNGAPASDNVLFNGFGKHPTTGAGQYANITLTPGKRHRLRLINTSTENHFQVSLANHTFTIIASDFVPVQAQTVDSVFLGVGQRMDVTIDASKAIGNYWLNVTFGGQGFCGSSNNPAPAAIVHYAGASGGLPTNPGVAPVDAQCMDLLNLTPVVQRTVPTTFNKTPGNTMPVTIDLSGATGKLFVWKVNGSAINVDWNKPIVDYVLTGNTSYPTNENLVKIDAVNQWTFWLIENDPNGPFSLPHPIHLHGHDFVVLGRSPLATPASQTTYIFDPATDGANLDGSNPMRRDVTMLPAKGWLLIAFKTDNPGSWLMHCHIAWHVSGGLSVDFLERAADFRAGISPADALAFNTNCAAWRAYFPSADPFPKIDSGLRHKYVRA</sequence>
<dbReference type="Proteomes" id="UP001286456">
    <property type="component" value="Unassembled WGS sequence"/>
</dbReference>
<feature type="domain" description="Plastocyanin-like" evidence="15">
    <location>
        <begin position="103"/>
        <end position="213"/>
    </location>
</feature>
<dbReference type="PANTHER" id="PTHR11709">
    <property type="entry name" value="MULTI-COPPER OXIDASE"/>
    <property type="match status" value="1"/>
</dbReference>
<dbReference type="InterPro" id="IPR045087">
    <property type="entry name" value="Cu-oxidase_fam"/>
</dbReference>
<dbReference type="EMBL" id="JAUEPO010000007">
    <property type="protein sequence ID" value="KAK3317472.1"/>
    <property type="molecule type" value="Genomic_DNA"/>
</dbReference>
<keyword evidence="11" id="KW-0439">Lignin degradation</keyword>
<dbReference type="SUPFAM" id="SSF49503">
    <property type="entry name" value="Cupredoxins"/>
    <property type="match status" value="3"/>
</dbReference>
<feature type="signal peptide" evidence="12">
    <location>
        <begin position="1"/>
        <end position="22"/>
    </location>
</feature>
<comment type="catalytic activity">
    <reaction evidence="1">
        <text>4 hydroquinone + O2 = 4 benzosemiquinone + 2 H2O</text>
        <dbReference type="Rhea" id="RHEA:11276"/>
        <dbReference type="ChEBI" id="CHEBI:15377"/>
        <dbReference type="ChEBI" id="CHEBI:15379"/>
        <dbReference type="ChEBI" id="CHEBI:17594"/>
        <dbReference type="ChEBI" id="CHEBI:17977"/>
        <dbReference type="EC" id="1.10.3.2"/>
    </reaction>
</comment>
<protein>
    <recommendedName>
        <fullName evidence="4">laccase</fullName>
        <ecNumber evidence="4">1.10.3.2</ecNumber>
    </recommendedName>
</protein>
<dbReference type="Pfam" id="PF00394">
    <property type="entry name" value="Cu-oxidase"/>
    <property type="match status" value="1"/>
</dbReference>
<keyword evidence="7" id="KW-0560">Oxidoreductase</keyword>
<evidence type="ECO:0000313" key="17">
    <source>
        <dbReference type="Proteomes" id="UP001286456"/>
    </source>
</evidence>
<evidence type="ECO:0000256" key="4">
    <source>
        <dbReference type="ARBA" id="ARBA00012297"/>
    </source>
</evidence>